<dbReference type="PANTHER" id="PTHR36985">
    <property type="entry name" value="TRANSLOCATION AND ASSEMBLY MODULE SUBUNIT TAMB"/>
    <property type="match status" value="1"/>
</dbReference>
<keyword evidence="2 5" id="KW-0812">Transmembrane</keyword>
<keyword evidence="3 5" id="KW-1133">Transmembrane helix</keyword>
<evidence type="ECO:0000313" key="7">
    <source>
        <dbReference type="EMBL" id="MBW3098895.1"/>
    </source>
</evidence>
<gene>
    <name evidence="7" type="ORF">KY465_16570</name>
</gene>
<dbReference type="Pfam" id="PF04357">
    <property type="entry name" value="TamB"/>
    <property type="match status" value="2"/>
</dbReference>
<evidence type="ECO:0000256" key="1">
    <source>
        <dbReference type="ARBA" id="ARBA00004167"/>
    </source>
</evidence>
<accession>A0ABS6WV26</accession>
<proteinExistence type="predicted"/>
<dbReference type="EMBL" id="JAHWQX010000004">
    <property type="protein sequence ID" value="MBW3098895.1"/>
    <property type="molecule type" value="Genomic_DNA"/>
</dbReference>
<evidence type="ECO:0000256" key="5">
    <source>
        <dbReference type="SAM" id="Phobius"/>
    </source>
</evidence>
<comment type="caution">
    <text evidence="7">The sequence shown here is derived from an EMBL/GenBank/DDBJ whole genome shotgun (WGS) entry which is preliminary data.</text>
</comment>
<evidence type="ECO:0000256" key="4">
    <source>
        <dbReference type="ARBA" id="ARBA00023136"/>
    </source>
</evidence>
<feature type="domain" description="Translocation and assembly module TamB C-terminal" evidence="6">
    <location>
        <begin position="1542"/>
        <end position="1892"/>
    </location>
</feature>
<reference evidence="7" key="1">
    <citation type="submission" date="2021-07" db="EMBL/GenBank/DDBJ databases">
        <title>Pseudohoeflea marina sp. nov. a polyhydroxyalcanoate-producing bacterium.</title>
        <authorList>
            <person name="Zheng W."/>
            <person name="Yu S."/>
            <person name="Huang Y."/>
        </authorList>
    </citation>
    <scope>NUCLEOTIDE SEQUENCE</scope>
    <source>
        <strain evidence="7">DP4N28-3</strain>
    </source>
</reference>
<name>A0ABS6WV26_9HYPH</name>
<sequence>MSDAAPPAAGHSLLRRVMIGTLALVILLVAAVIFLFATVPGGRVVALIVNRLGSSAIQSVEVDSITGLVSGQTRLGHLTIADADGDPWLLLRGIELDWAPFAIFSAGLDIERLHIDEVEILRRPDAVADNSDPTGGALTLPLNIDIATLDLPDVLLGKALAGSEARLSAAGALRLNQDLSDVVVDLDVDRIDGVGGAAIIKANVNLPEQRFDLDATLSEPSGGVMAHMLGLSPDDAVALKARSRGALDDWQLDLTGEINGAQAASGTAAVTASEAGHAFEASLRGQVGRFLPPQLAQLFEGDSDLVASGLLEPDNAGVQLDLFTLRSASLMAEGQGRLSRQGNSDFRASITGRDAQAGGTVELVVGQDDGRIALFLDSLELTVAGAADNAEIVLAAAVPRLESSDISAENVALSAQLRNVDLAAGTGGGQLQLTAGSAGAADATLARALAGALRVEGGVALNGDELTLEALAVSSATADLIIDASFNRAESTGRGHIEGQLNTAVLTAGLPETLGPQLKLAGDFTLPGDNAVTLSDLTLATDRLSVAGGAALDAQRNVTADLTATIAQLSDFTEAASGRLELSTTLEGALLSPQFEATLTGDDLLIQGEPIEDLRLLANGGFEAGAPAADIELTAAFRGAPLTGTARIMRRGEATEIDELQLVVAENSLSGAFSLDAAQRPTGQASLDLPAIGALAALAGVELSGEGKGVIALELVGETPMLTADLSVSTLAGEGFALSGAAAEIKISDYLAAPQLRGTLTAGEIDAAGTAITGAAVDLSLEEGGWTRFEGAATAAALPVSLSGRLRQADGATELQLDAASLVYKALPVTLEGPARLSVRDGVATIDTLRLSPGAGSLAVSGTAGADALDLDVALDGVRLASLEPLVPELGYTGALNGAVRITGSPAKPQISPALVLDDLAAAPGQAPLSPVLARAAAGGLRLAGDLQLDGSALQIDVLRLVSDTLSAEISGGLDIPDLTGQARLDATADTDVFASGFGTSLGETMRVAADIVLPGGNAVTLDDLSISSAELTASGSATLDAERNITAELTAELADVSTLNPLATGSVNASAAIAGTLAAPEFSLTVAGRDITIDGEPIEALRVAATGGLDDATPRADVEISGTFRGKPITGTAQLTSRDGVNRIEPLRLQLDDNRIEGALRLDEAFRPTGTVDLDLPDLGALAALAGIDITGSGTGALELSIDNDVPVLAADLSIASLVGNGFSLDNARVDARIRDYLTAPAVTGTVNVAALNAGETAVSDVDVDVSLEEGWTRFDATADADGLPLEVAGRVRAEDGETRLELDTARIIYQGLPVALSGPSGLNIRDGMAEIETLTFSPGGGTVTVSGSAGADALDLDVRLDGLPLGTIDRFAPGTGLAGTVSGTVDVTGSPSAPRARFDLSANSVRANALAGFSSNPLSVSANGLYDGNSVSFDATARDPSGLVLNADGQVGLTGARTLSINASGSAPFSLLAAQLAAQGLVLEGSASLDMRVGGTLASPDFAGTIRTADGRFIDTRSGIAINDLAADIGLDRQSVNIRSLTGTLSSGGRLTGSGRIGLNAAEGFPADLAVKVAEGRYADGKLVATRFDADLTVTGPLTRLPTLGGTINLGRTTITVPTGLPGSIAHLDVAHRNADADVRRQEARINSADSDGAQGGIALDLRLNAPNRIFVRGRGIDAEFGGSLRLRGTTADPIAIGGFDLVRGRLDILGQRLDFDSGRIGFTGAMIPSLDFAATTRSGTATVTILISGPATRPEFDFTSSPDMPDDEVLAQLVFGRSLTDLSPFQIAQLAAAAAELTGVASGGGLVGSLRKATGIDNLDIKADEDTGEATVAVGKYLNDRTYLGIEQGASAGSGKATIDLEIGRGLKLRGSASSSGETKGGIFFERDY</sequence>
<keyword evidence="8" id="KW-1185">Reference proteome</keyword>
<evidence type="ECO:0000313" key="8">
    <source>
        <dbReference type="Proteomes" id="UP001430804"/>
    </source>
</evidence>
<protein>
    <submittedName>
        <fullName evidence="7">Translocation/assembly module TamB domain-containing protein</fullName>
    </submittedName>
</protein>
<dbReference type="InterPro" id="IPR007452">
    <property type="entry name" value="TamB_C"/>
</dbReference>
<feature type="transmembrane region" description="Helical" evidence="5">
    <location>
        <begin position="17"/>
        <end position="37"/>
    </location>
</feature>
<dbReference type="RefSeq" id="WP_219203194.1">
    <property type="nucleotide sequence ID" value="NZ_JAHWQX010000004.1"/>
</dbReference>
<evidence type="ECO:0000256" key="3">
    <source>
        <dbReference type="ARBA" id="ARBA00022989"/>
    </source>
</evidence>
<feature type="domain" description="Translocation and assembly module TamB C-terminal" evidence="6">
    <location>
        <begin position="1340"/>
        <end position="1520"/>
    </location>
</feature>
<dbReference type="PANTHER" id="PTHR36985:SF1">
    <property type="entry name" value="TRANSLOCATION AND ASSEMBLY MODULE SUBUNIT TAMB"/>
    <property type="match status" value="1"/>
</dbReference>
<evidence type="ECO:0000256" key="2">
    <source>
        <dbReference type="ARBA" id="ARBA00022692"/>
    </source>
</evidence>
<keyword evidence="4 5" id="KW-0472">Membrane</keyword>
<dbReference type="Proteomes" id="UP001430804">
    <property type="component" value="Unassembled WGS sequence"/>
</dbReference>
<evidence type="ECO:0000259" key="6">
    <source>
        <dbReference type="Pfam" id="PF04357"/>
    </source>
</evidence>
<comment type="subcellular location">
    <subcellularLocation>
        <location evidence="1">Membrane</location>
        <topology evidence="1">Single-pass membrane protein</topology>
    </subcellularLocation>
</comment>
<organism evidence="7 8">
    <name type="scientific">Pseudohoeflea coraliihabitans</name>
    <dbReference type="NCBI Taxonomy" id="2860393"/>
    <lineage>
        <taxon>Bacteria</taxon>
        <taxon>Pseudomonadati</taxon>
        <taxon>Pseudomonadota</taxon>
        <taxon>Alphaproteobacteria</taxon>
        <taxon>Hyphomicrobiales</taxon>
        <taxon>Rhizobiaceae</taxon>
        <taxon>Pseudohoeflea</taxon>
    </lineage>
</organism>